<sequence length="84" mass="9371">MNANGFLSYLDGIVTCPTVEIQNSIGIVCLITQKLLLWRLIYLDKIKNYAKKLEAAGSPLGEDEIIFHTLRGLKKGFKGFKTVV</sequence>
<keyword evidence="2" id="KW-1185">Reference proteome</keyword>
<protein>
    <submittedName>
        <fullName evidence="1">Uncharacterized protein</fullName>
    </submittedName>
</protein>
<organism evidence="1 2">
    <name type="scientific">Rhododendron griersonianum</name>
    <dbReference type="NCBI Taxonomy" id="479676"/>
    <lineage>
        <taxon>Eukaryota</taxon>
        <taxon>Viridiplantae</taxon>
        <taxon>Streptophyta</taxon>
        <taxon>Embryophyta</taxon>
        <taxon>Tracheophyta</taxon>
        <taxon>Spermatophyta</taxon>
        <taxon>Magnoliopsida</taxon>
        <taxon>eudicotyledons</taxon>
        <taxon>Gunneridae</taxon>
        <taxon>Pentapetalae</taxon>
        <taxon>asterids</taxon>
        <taxon>Ericales</taxon>
        <taxon>Ericaceae</taxon>
        <taxon>Ericoideae</taxon>
        <taxon>Rhodoreae</taxon>
        <taxon>Rhododendron</taxon>
    </lineage>
</organism>
<evidence type="ECO:0000313" key="1">
    <source>
        <dbReference type="EMBL" id="KAG5557173.1"/>
    </source>
</evidence>
<dbReference type="Proteomes" id="UP000823749">
    <property type="component" value="Chromosome 3"/>
</dbReference>
<accession>A0AAV6KWS5</accession>
<gene>
    <name evidence="1" type="ORF">RHGRI_007442</name>
</gene>
<dbReference type="AlphaFoldDB" id="A0AAV6KWS5"/>
<comment type="caution">
    <text evidence="1">The sequence shown here is derived from an EMBL/GenBank/DDBJ whole genome shotgun (WGS) entry which is preliminary data.</text>
</comment>
<evidence type="ECO:0000313" key="2">
    <source>
        <dbReference type="Proteomes" id="UP000823749"/>
    </source>
</evidence>
<proteinExistence type="predicted"/>
<name>A0AAV6KWS5_9ERIC</name>
<reference evidence="1" key="1">
    <citation type="submission" date="2020-08" db="EMBL/GenBank/DDBJ databases">
        <title>Plant Genome Project.</title>
        <authorList>
            <person name="Zhang R.-G."/>
        </authorList>
    </citation>
    <scope>NUCLEOTIDE SEQUENCE</scope>
    <source>
        <strain evidence="1">WSP0</strain>
        <tissue evidence="1">Leaf</tissue>
    </source>
</reference>
<dbReference type="EMBL" id="JACTNZ010000003">
    <property type="protein sequence ID" value="KAG5557173.1"/>
    <property type="molecule type" value="Genomic_DNA"/>
</dbReference>